<keyword evidence="6" id="KW-0445">Lipid transport</keyword>
<dbReference type="Proteomes" id="UP000825434">
    <property type="component" value="Chromosome 1"/>
</dbReference>
<organism evidence="11 12">
    <name type="scientific">Candidozyma haemuli</name>
    <dbReference type="NCBI Taxonomy" id="45357"/>
    <lineage>
        <taxon>Eukaryota</taxon>
        <taxon>Fungi</taxon>
        <taxon>Dikarya</taxon>
        <taxon>Ascomycota</taxon>
        <taxon>Saccharomycotina</taxon>
        <taxon>Pichiomycetes</taxon>
        <taxon>Metschnikowiaceae</taxon>
        <taxon>Candidozyma</taxon>
    </lineage>
</organism>
<keyword evidence="5" id="KW-1133">Transmembrane helix</keyword>
<keyword evidence="2" id="KW-0813">Transport</keyword>
<feature type="compositionally biased region" description="Polar residues" evidence="9">
    <location>
        <begin position="357"/>
        <end position="377"/>
    </location>
</feature>
<dbReference type="PANTHER" id="PTHR13466:SF19">
    <property type="entry name" value="NUCLEUS-VACUOLE JUNCTION PROTEIN 2"/>
    <property type="match status" value="1"/>
</dbReference>
<dbReference type="Pfam" id="PF15413">
    <property type="entry name" value="PH_11"/>
    <property type="match status" value="1"/>
</dbReference>
<proteinExistence type="predicted"/>
<evidence type="ECO:0000313" key="12">
    <source>
        <dbReference type="Proteomes" id="UP000825434"/>
    </source>
</evidence>
<feature type="region of interest" description="Disordered" evidence="9">
    <location>
        <begin position="72"/>
        <end position="107"/>
    </location>
</feature>
<evidence type="ECO:0000256" key="7">
    <source>
        <dbReference type="ARBA" id="ARBA00023121"/>
    </source>
</evidence>
<feature type="compositionally biased region" description="Polar residues" evidence="9">
    <location>
        <begin position="786"/>
        <end position="802"/>
    </location>
</feature>
<accession>A0ABX8I0C7</accession>
<protein>
    <recommendedName>
        <fullName evidence="10">SMP-LTD domain-containing protein</fullName>
    </recommendedName>
</protein>
<dbReference type="CDD" id="cd21675">
    <property type="entry name" value="SMP_TEX2"/>
    <property type="match status" value="1"/>
</dbReference>
<feature type="compositionally biased region" description="Basic and acidic residues" evidence="9">
    <location>
        <begin position="756"/>
        <end position="769"/>
    </location>
</feature>
<feature type="compositionally biased region" description="Low complexity" evidence="9">
    <location>
        <begin position="76"/>
        <end position="98"/>
    </location>
</feature>
<evidence type="ECO:0000256" key="4">
    <source>
        <dbReference type="ARBA" id="ARBA00022824"/>
    </source>
</evidence>
<feature type="region of interest" description="Disordered" evidence="9">
    <location>
        <begin position="756"/>
        <end position="803"/>
    </location>
</feature>
<sequence length="1044" mass="116729">MTRKSCRVPHVDAVSRKRKSEPLNESHLQQTTAKKSKSMTQLSAEDDKIDPVEKLLCLTNLNNDILFDLDAEESASEPSSPRSLTSSSSVSSDASASYEYEDSPLNSPYPNMELDFSKVITDNLRSYYLSAYKSPIEIHNDNSSFSILNKKSQHASSEAALPQKAREVPFFKNVNFNQPKLGNSIEDYLFYDDDEATNSPTDSEHEELPPTSATFMPQLPNVSFYRRDDKLNLSLSDQKAWAEPEDMSKILSPSSVMTGKASEMVGTSRLMINDFFFPQDNEEEGLKAGELEEQCSTGLDAYKQGWIIVTHEFLESPDHISSSTQSVADSQEGKSAYSSLYKFVKNSGAKTKDPNGEISSVSESDAASITQAPTVGTPTKGGNKKHRYYAVLKHGNLFLYRDERLKDVKHVIVLSNFFVSIWPRNITEGQLFTKYSSIALLRKDWKRKRRLSDNTTTMDDLDWEDSEQITLQDVLNKKSNLPAPPGSFFIYTDFNIEKEDWYFTLIKASKTGSDTPPALDPSIQAKTLHFETRHMVGLIQTLYSAEGQLHTKWFNAVINRLFLSLQHTDAMHNYLVSKIEKKLNKMKTPGFLDKFQITKVRAGHGAPFITFPVLKEINPEGDLLVSLYVHYFGEMSVQLATKVNINLGSRFKPREVDVLLSMTLEKLQGPMLVKIKPPPSARMWYTFETEPAMNIKIEPVISSRQMSYNIITNSIEKKLKESVKTSIVLPHWDDFTFYNTENELVRGGVWDKDFRRERTEQTASEEKKASSSPQSGSLSPSRAEVESTTSASGVSFTSSTNPEVDESLAVKADLTNETPVQLNSTKTRLSSTINDLSKRLRKAKSTHTLGVDETNCLSDGSLMEPSASDTPSVNGLTLDEQEEHLTTDSKSNTLRKLGKWYYKDDKNGDNKQSNYQRPEMITNRRPNRKQSSASQISDTEKTATEVQSSPPGGGFSYDFGSEVPEKILGHKSVPSPGRATISNPSIGNVEATSDVKERSTSTLEPEISSISVPKDTDFASTVSRTKSTLHRKPPPEDPVLEASL</sequence>
<keyword evidence="3" id="KW-0812">Transmembrane</keyword>
<gene>
    <name evidence="11" type="ORF">CA3LBN_000814</name>
</gene>
<feature type="region of interest" description="Disordered" evidence="9">
    <location>
        <begin position="193"/>
        <end position="213"/>
    </location>
</feature>
<feature type="compositionally biased region" description="Polar residues" evidence="9">
    <location>
        <begin position="26"/>
        <end position="43"/>
    </location>
</feature>
<reference evidence="11 12" key="1">
    <citation type="submission" date="2021-06" db="EMBL/GenBank/DDBJ databases">
        <title>Candida outbreak in Lebanon.</title>
        <authorList>
            <person name="Finianos M."/>
        </authorList>
    </citation>
    <scope>NUCLEOTIDE SEQUENCE [LARGE SCALE GENOMIC DNA]</scope>
    <source>
        <strain evidence="11">CA3LBN</strain>
    </source>
</reference>
<evidence type="ECO:0000313" key="11">
    <source>
        <dbReference type="EMBL" id="QWU86596.1"/>
    </source>
</evidence>
<evidence type="ECO:0000256" key="5">
    <source>
        <dbReference type="ARBA" id="ARBA00022989"/>
    </source>
</evidence>
<evidence type="ECO:0000256" key="3">
    <source>
        <dbReference type="ARBA" id="ARBA00022692"/>
    </source>
</evidence>
<name>A0ABX8I0C7_9ASCO</name>
<feature type="domain" description="SMP-LTD" evidence="10">
    <location>
        <begin position="547"/>
        <end position="738"/>
    </location>
</feature>
<feature type="region of interest" description="Disordered" evidence="9">
    <location>
        <begin position="902"/>
        <end position="1044"/>
    </location>
</feature>
<comment type="subcellular location">
    <subcellularLocation>
        <location evidence="1">Endoplasmic reticulum membrane</location>
    </subcellularLocation>
</comment>
<evidence type="ECO:0000256" key="8">
    <source>
        <dbReference type="ARBA" id="ARBA00023136"/>
    </source>
</evidence>
<feature type="compositionally biased region" description="Low complexity" evidence="9">
    <location>
        <begin position="770"/>
        <end position="781"/>
    </location>
</feature>
<keyword evidence="12" id="KW-1185">Reference proteome</keyword>
<feature type="compositionally biased region" description="Basic and acidic residues" evidence="9">
    <location>
        <begin position="9"/>
        <end position="24"/>
    </location>
</feature>
<keyword evidence="7" id="KW-0446">Lipid-binding</keyword>
<feature type="region of interest" description="Disordered" evidence="9">
    <location>
        <begin position="349"/>
        <end position="381"/>
    </location>
</feature>
<dbReference type="PANTHER" id="PTHR13466">
    <property type="entry name" value="TEX2 PROTEIN-RELATED"/>
    <property type="match status" value="1"/>
</dbReference>
<evidence type="ECO:0000256" key="1">
    <source>
        <dbReference type="ARBA" id="ARBA00004586"/>
    </source>
</evidence>
<keyword evidence="8" id="KW-0472">Membrane</keyword>
<evidence type="ECO:0000256" key="2">
    <source>
        <dbReference type="ARBA" id="ARBA00022448"/>
    </source>
</evidence>
<dbReference type="PROSITE" id="PS51847">
    <property type="entry name" value="SMP"/>
    <property type="match status" value="1"/>
</dbReference>
<evidence type="ECO:0000256" key="6">
    <source>
        <dbReference type="ARBA" id="ARBA00023055"/>
    </source>
</evidence>
<evidence type="ECO:0000256" key="9">
    <source>
        <dbReference type="SAM" id="MobiDB-lite"/>
    </source>
</evidence>
<feature type="compositionally biased region" description="Polar residues" evidence="9">
    <location>
        <begin position="1000"/>
        <end position="1011"/>
    </location>
</feature>
<feature type="region of interest" description="Disordered" evidence="9">
    <location>
        <begin position="1"/>
        <end position="46"/>
    </location>
</feature>
<feature type="region of interest" description="Disordered" evidence="9">
    <location>
        <begin position="851"/>
        <end position="874"/>
    </location>
</feature>
<dbReference type="EMBL" id="CP076661">
    <property type="protein sequence ID" value="QWU86596.1"/>
    <property type="molecule type" value="Genomic_DNA"/>
</dbReference>
<keyword evidence="4" id="KW-0256">Endoplasmic reticulum</keyword>
<evidence type="ECO:0000259" key="10">
    <source>
        <dbReference type="PROSITE" id="PS51847"/>
    </source>
</evidence>
<dbReference type="InterPro" id="IPR031468">
    <property type="entry name" value="SMP_LBD"/>
</dbReference>